<keyword evidence="1" id="KW-0285">Flavoprotein</keyword>
<evidence type="ECO:0000256" key="1">
    <source>
        <dbReference type="ARBA" id="ARBA00022630"/>
    </source>
</evidence>
<keyword evidence="5" id="KW-1185">Reference proteome</keyword>
<organism evidence="4 5">
    <name type="scientific">Streptodolium elevatio</name>
    <dbReference type="NCBI Taxonomy" id="3157996"/>
    <lineage>
        <taxon>Bacteria</taxon>
        <taxon>Bacillati</taxon>
        <taxon>Actinomycetota</taxon>
        <taxon>Actinomycetes</taxon>
        <taxon>Kitasatosporales</taxon>
        <taxon>Streptomycetaceae</taxon>
        <taxon>Streptodolium</taxon>
    </lineage>
</organism>
<dbReference type="Gene3D" id="3.20.20.70">
    <property type="entry name" value="Aldolase class I"/>
    <property type="match status" value="1"/>
</dbReference>
<dbReference type="Proteomes" id="UP001551482">
    <property type="component" value="Unassembled WGS sequence"/>
</dbReference>
<dbReference type="CDD" id="cd04730">
    <property type="entry name" value="NPD_like"/>
    <property type="match status" value="1"/>
</dbReference>
<proteinExistence type="predicted"/>
<dbReference type="EC" id="1.13.12.-" evidence="4"/>
<dbReference type="RefSeq" id="WP_358353881.1">
    <property type="nucleotide sequence ID" value="NZ_JBEZFP010000033.1"/>
</dbReference>
<comment type="caution">
    <text evidence="4">The sequence shown here is derived from an EMBL/GenBank/DDBJ whole genome shotgun (WGS) entry which is preliminary data.</text>
</comment>
<dbReference type="InterPro" id="IPR004136">
    <property type="entry name" value="NMO"/>
</dbReference>
<dbReference type="PANTHER" id="PTHR32332">
    <property type="entry name" value="2-NITROPROPANE DIOXYGENASE"/>
    <property type="match status" value="1"/>
</dbReference>
<dbReference type="Pfam" id="PF03060">
    <property type="entry name" value="NMO"/>
    <property type="match status" value="2"/>
</dbReference>
<dbReference type="EMBL" id="JBEZFP010000033">
    <property type="protein sequence ID" value="MEU8134862.1"/>
    <property type="molecule type" value="Genomic_DNA"/>
</dbReference>
<dbReference type="PANTHER" id="PTHR32332:SF20">
    <property type="entry name" value="2-NITROPROPANE DIOXYGENASE-LIKE PROTEIN"/>
    <property type="match status" value="1"/>
</dbReference>
<dbReference type="GO" id="GO:0004497">
    <property type="term" value="F:monooxygenase activity"/>
    <property type="evidence" value="ECO:0007669"/>
    <property type="project" value="UniProtKB-KW"/>
</dbReference>
<evidence type="ECO:0000256" key="3">
    <source>
        <dbReference type="ARBA" id="ARBA00023002"/>
    </source>
</evidence>
<dbReference type="InterPro" id="IPR013785">
    <property type="entry name" value="Aldolase_TIM"/>
</dbReference>
<evidence type="ECO:0000256" key="2">
    <source>
        <dbReference type="ARBA" id="ARBA00022643"/>
    </source>
</evidence>
<keyword evidence="3 4" id="KW-0560">Oxidoreductase</keyword>
<keyword evidence="4" id="KW-0503">Monooxygenase</keyword>
<keyword evidence="2" id="KW-0288">FMN</keyword>
<reference evidence="4 5" key="1">
    <citation type="submission" date="2024-06" db="EMBL/GenBank/DDBJ databases">
        <title>The Natural Products Discovery Center: Release of the First 8490 Sequenced Strains for Exploring Actinobacteria Biosynthetic Diversity.</title>
        <authorList>
            <person name="Kalkreuter E."/>
            <person name="Kautsar S.A."/>
            <person name="Yang D."/>
            <person name="Bader C.D."/>
            <person name="Teijaro C.N."/>
            <person name="Fluegel L."/>
            <person name="Davis C.M."/>
            <person name="Simpson J.R."/>
            <person name="Lauterbach L."/>
            <person name="Steele A.D."/>
            <person name="Gui C."/>
            <person name="Meng S."/>
            <person name="Li G."/>
            <person name="Viehrig K."/>
            <person name="Ye F."/>
            <person name="Su P."/>
            <person name="Kiefer A.F."/>
            <person name="Nichols A."/>
            <person name="Cepeda A.J."/>
            <person name="Yan W."/>
            <person name="Fan B."/>
            <person name="Jiang Y."/>
            <person name="Adhikari A."/>
            <person name="Zheng C.-J."/>
            <person name="Schuster L."/>
            <person name="Cowan T.M."/>
            <person name="Smanski M.J."/>
            <person name="Chevrette M.G."/>
            <person name="De Carvalho L.P.S."/>
            <person name="Shen B."/>
        </authorList>
    </citation>
    <scope>NUCLEOTIDE SEQUENCE [LARGE SCALE GENOMIC DNA]</scope>
    <source>
        <strain evidence="4 5">NPDC048946</strain>
    </source>
</reference>
<gene>
    <name evidence="4" type="ORF">AB0C36_15255</name>
</gene>
<sequence>MSNRVLAHTGARHPIVQAPMGWIARSRLAAAVSAAGGLGMIETSSGEIDNCKAEIDAMVATGVPFGVNLPLMFLRDETLVRYVAEAGVRFVTTSAGSPARHLPLLKEHGLTVYHVVPSVRAARKAVDAGVDGLVVEGAEGGGFKNPDEVSLLVLLQAVRAITDVPLIAAGGIADGRGMAAAFALGAEGVQMGTRFLSSAESPVHGNFKQAIVDADETGTVVVNRTGSPTMRVLRTGYSAELAAAGGPAASSLAAVQRLYFEGEMELSLASAGQSVGLVDAVRPVAEIVEETMRGFRKSLDEAYGRAAELTELGD</sequence>
<protein>
    <submittedName>
        <fullName evidence="4">Nitronate monooxygenase</fullName>
        <ecNumber evidence="4">1.13.12.-</ecNumber>
    </submittedName>
</protein>
<name>A0ABV3DHF2_9ACTN</name>
<dbReference type="SUPFAM" id="SSF51412">
    <property type="entry name" value="Inosine monophosphate dehydrogenase (IMPDH)"/>
    <property type="match status" value="1"/>
</dbReference>
<accession>A0ABV3DHF2</accession>
<evidence type="ECO:0000313" key="4">
    <source>
        <dbReference type="EMBL" id="MEU8134862.1"/>
    </source>
</evidence>
<evidence type="ECO:0000313" key="5">
    <source>
        <dbReference type="Proteomes" id="UP001551482"/>
    </source>
</evidence>